<feature type="region of interest" description="Disordered" evidence="1">
    <location>
        <begin position="692"/>
        <end position="723"/>
    </location>
</feature>
<feature type="compositionally biased region" description="Polar residues" evidence="1">
    <location>
        <begin position="616"/>
        <end position="630"/>
    </location>
</feature>
<evidence type="ECO:0000259" key="2">
    <source>
        <dbReference type="Pfam" id="PF09103"/>
    </source>
</evidence>
<feature type="compositionally biased region" description="Polar residues" evidence="1">
    <location>
        <begin position="1570"/>
        <end position="1584"/>
    </location>
</feature>
<feature type="region of interest" description="Disordered" evidence="1">
    <location>
        <begin position="611"/>
        <end position="642"/>
    </location>
</feature>
<feature type="compositionally biased region" description="Polar residues" evidence="1">
    <location>
        <begin position="292"/>
        <end position="306"/>
    </location>
</feature>
<feature type="compositionally biased region" description="Polar residues" evidence="1">
    <location>
        <begin position="859"/>
        <end position="873"/>
    </location>
</feature>
<feature type="compositionally biased region" description="Polar residues" evidence="1">
    <location>
        <begin position="1489"/>
        <end position="1503"/>
    </location>
</feature>
<evidence type="ECO:0000313" key="5">
    <source>
        <dbReference type="Proteomes" id="UP000602510"/>
    </source>
</evidence>
<feature type="region of interest" description="Disordered" evidence="1">
    <location>
        <begin position="1730"/>
        <end position="1758"/>
    </location>
</feature>
<feature type="compositionally biased region" description="Polar residues" evidence="1">
    <location>
        <begin position="535"/>
        <end position="549"/>
    </location>
</feature>
<feature type="compositionally biased region" description="Basic and acidic residues" evidence="1">
    <location>
        <begin position="1891"/>
        <end position="1905"/>
    </location>
</feature>
<feature type="compositionally biased region" description="Polar residues" evidence="1">
    <location>
        <begin position="454"/>
        <end position="468"/>
    </location>
</feature>
<feature type="compositionally biased region" description="Polar residues" evidence="1">
    <location>
        <begin position="1084"/>
        <end position="1098"/>
    </location>
</feature>
<feature type="region of interest" description="Disordered" evidence="1">
    <location>
        <begin position="1241"/>
        <end position="1272"/>
    </location>
</feature>
<dbReference type="Pfam" id="PF09103">
    <property type="entry name" value="BRCA-2_OB1"/>
    <property type="match status" value="1"/>
</dbReference>
<feature type="region of interest" description="Disordered" evidence="1">
    <location>
        <begin position="1403"/>
        <end position="1434"/>
    </location>
</feature>
<feature type="region of interest" description="Disordered" evidence="1">
    <location>
        <begin position="1160"/>
        <end position="1191"/>
    </location>
</feature>
<feature type="region of interest" description="Disordered" evidence="1">
    <location>
        <begin position="919"/>
        <end position="948"/>
    </location>
</feature>
<dbReference type="Proteomes" id="UP000602510">
    <property type="component" value="Unassembled WGS sequence"/>
</dbReference>
<sequence>MQAGSDADALPWREAFNELLVFEQDFDTAMQILIFQDEKVARLSLEDSQQSRSQRVRSRQEASIRDKTRSPSRKRRRVKRAASQRPEPPPFPLSHTPEDEFALSGTQSDSSSMQLGAGSNTGFVSEVLAPPSSRKDGQKRQLDSGTKMGSAGGRTGPGPDVVGAGRGDEAGTGLVASLFSTGSGKQVSISKAKLDAYERQMCDDESEVLAPSSSRTDGQVKQLGSGTKMGSAGGRTGPGPDVVGAGRGGEAGTGLVVSLFFTGSGKQVSISKAKLDAYERQMCEDESEVLAPSSSRTDGQVKQLGSGTKMGSAGGRTGPGPDVVGAGRGDEAGTGLVASLFSTGSGKQVSISKAKLDAYERQMCEDESEVLAPSSSRTDGQVKQLGSGTKMGSAGGRTGPGPDVAGAGRGDEAGTGLVASLFFTGSGKQVSISKAKLDAYERQMCDDESEVLAPSSSRTDGQVKQLGSGTKMGSAGGRTGPGPDVVGAGRGDEAGTGLVASLFSTGSGKQVSISKAKLDAYERQMCDDESEVLAPSSSRTDGQVKQLGSGTKMGSAGGRTGPGPDVAGAGRGDEAGTGLVASLFFTGSGKQVSISKAKLDAYERQMCEDESEVLAPSSSRTDGQVKQLGSGTKMGSAGGRTGPGPDVVGAGRGDEAGTGLVASLFFTGSGKQVSISKAKLDAYERQMCDDESEVLAPSSSRTDGQVKQLGSGTKMGSAGGRTGPGPDVVGAGRGDEAGTGLVASLFSTGSGKQVSISKAKLDAYERQMCDDESEVLAPSSSRTDGQVKQLGSGTKMGSAGGRTGPGPDVVGAGRGDEAGTGLVASLFSTGSGKQVSISKAKLDAYERQMCDDESEVLAPSSSRTDGQVKQLGSGTKMGSAGGRTGPGPDVVGAGRGDEAGTGLVASLFFHGMCEDESEVLAPSSSRTDGQVKQLGSGTKMGSAGGRTGPGPDVVGAGRGDEAGTGLVASLFSTGSGKQVSISKAKLDAYERQMCEDESEVLAPSSSRTDGQVKQLGSGTKMGSAGGRTGPGPDVAGAGRGDEAGTGLVASLFFTGSGKQVSISKAKLDAYERQMCEDESEVLAPSSSRTDGQVKQLGSGTKMGSAGGRTGPGPDVVGAGRGDEAGTGLVASLFSTGSGKQVSISKAKLDAYERQMCEDESEVLAPSSSRTDGQVKQLGSGTKMGSAGGRTGPGPDVVGAGRGDEAGTGLVASLFFTGSGKQVSISKAKLDAYERQMCEDESEVLAPSSSRTDGQVKQLGSGTKMGSAGGRTGPGPDVVGAGRGDEAGTGLVASLFFTGSGKQVSISKAKLDAYERQMCEDESEVLAPSSSRTDGQVKQLGSGTKMGSAGGRTGPGPDVVGAGRGDEAGTGLVASLFSTGSGKQVSISKAKLDAYERQMCEDESEVLAPSSSRTDGQVKQLGSGTKMGSAGGRTGPGPDVVGAGRGDEAGTGLVASLFSTGSGKQVSISKAKLDAYERQMCEDESEVLAPSSSRTDGQVKQLGSGTKMGSAGGRTGPGPDVVGAGRGDEAGTGLVARLFSTGSGKQVSISKAKLDAYERQMCDDESEVLAPSSSRTDGQVKQLGSGTKMGSAGGRTGPGPDVVGAGRGDEAGTGLVARLFSTGSGKQVSISKAKLDAYERQMCDDESEVLAPSSSRTDGQVKQLGSGTKMGSAGGRTGPGPDVVGAGRGGEAGTGLVASLFFTGSGKQVSISKAKLDAYERQMCDDESEVLAPSSARTDGQVKQLGSGTKIGSAGGRTGPGPDVVGAGRGGEAGTGLVASLFFTGSGKQVSISKAKLDAYERQMCDDGSEGLAPFTIQTNGKLGVVVYDDHNQDACTGLNSRSVTSISCGVDVPIVREVEQSVGNAVNSSITRSSSLTTGPGKVVAISTPHQHADEEKRREKKERSGGSAVHVISEEIVDERVNDPASTSQRPDTTERKVFGELGVSHDRLAHQSVTSNNLAYSNRHRGVSFPSRRLSDSVHPLADNRHHQTQRLDCGDKENVHPENGLIRKTAALEVSKALRPSAISMHLNSGISFNHVALQQKKIRRALKPSIEPRSKMVGKKRFRPPTASKRTSSNNPKNLQDVDYFTASRGKTQRVGDSKAQPFVYVESMKISLKTLIDLHDVGEEDSEPPRLQLLNSITAENAGNVCFGQDGGLILSSDDSYDTSLFVGPRELYRQLRAGNYILEKTGATFVWFLNHYRWIVWKLAAMERSFSRLLLANYLTTDQVLKQMTHRYQRDLNDAQRSIVKKILQRDASPLSCMVLCVAAVLPFSVDSNNAVDQELPACWNMALVLTDGWYSVYAVPDAPLAAILWKLHAKSSLVGTKLAAWNASLQNSTEGIDPLDCAIVRESKWSNPLMATEDLTQWPYLQLRFNSTRRVRLDTRLGVEKLHYVTPVNSRHRKQQPQVSFLLLKSVPLKSLEVGGGMVRSVRVRVTRISPVLHLQSKGWTLGPRILCEEQLPLYFQLRSEYAQAVMRKKHQHEDRDEWSGDDQIDVPLPIPFIKVDVECTHSSSSDRQGIGCGILTIWRPNEDLLSGGLREGLEYYASSLTVNWKLDGGRGQDAFLRLSSTKHSSFEEVREDLAKNDAEITQRRVCVDVQQATTDYRANFEDGTNGRRNERRPTIDVCVCVVLAATRETQEVTSARKTQADVSLLDPELKPQESRYVEHVFVTDQSCHLMSIRVSGMEVSTSKKKSNSPLKRSASSSFVFRRGSKNIWKEGAVLCLSGLEVSHYDEQLRVLDCVLVESTQIVSYPSKRSPFWNHFQLLQRETRSSTQLATSFAEELIQLKKYVERDILRMYFVPSQECNEHVEVVEQERLTQDLQAHEQGEDATVADSSNSVYWDARVVKMMPLIGPNRFKFPSGVEAFACVNMGTDDTALRTVYLTREVLLSMQALLQVAGGLDATASDAAEVQTITDMLDKLTNQNVDYLFRFEVRQSTNERLMNSWKPWERLNASYWMAVSVAAIPTVK</sequence>
<name>A0A833T8Z2_PHYIN</name>
<dbReference type="PANTHER" id="PTHR11289">
    <property type="entry name" value="BREAST CANCER TYPE 2 SUSCEPTIBILITY PROTEIN BRCA2"/>
    <property type="match status" value="1"/>
</dbReference>
<feature type="region of interest" description="Disordered" evidence="1">
    <location>
        <begin position="1566"/>
        <end position="1596"/>
    </location>
</feature>
<evidence type="ECO:0000256" key="1">
    <source>
        <dbReference type="SAM" id="MobiDB-lite"/>
    </source>
</evidence>
<dbReference type="Pfam" id="PF09169">
    <property type="entry name" value="BRCA-2_helical"/>
    <property type="match status" value="1"/>
</dbReference>
<organism evidence="4 5">
    <name type="scientific">Phytophthora infestans</name>
    <name type="common">Potato late blight agent</name>
    <name type="synonym">Botrytis infestans</name>
    <dbReference type="NCBI Taxonomy" id="4787"/>
    <lineage>
        <taxon>Eukaryota</taxon>
        <taxon>Sar</taxon>
        <taxon>Stramenopiles</taxon>
        <taxon>Oomycota</taxon>
        <taxon>Peronosporomycetes</taxon>
        <taxon>Peronosporales</taxon>
        <taxon>Peronosporaceae</taxon>
        <taxon>Phytophthora</taxon>
    </lineage>
</organism>
<evidence type="ECO:0000313" key="4">
    <source>
        <dbReference type="EMBL" id="KAF4042015.1"/>
    </source>
</evidence>
<feature type="region of interest" description="Disordered" evidence="1">
    <location>
        <begin position="449"/>
        <end position="480"/>
    </location>
</feature>
<feature type="compositionally biased region" description="Polar residues" evidence="1">
    <location>
        <begin position="922"/>
        <end position="936"/>
    </location>
</feature>
<gene>
    <name evidence="4" type="ORF">GN244_ATG05739</name>
</gene>
<feature type="region of interest" description="Disordered" evidence="1">
    <location>
        <begin position="1647"/>
        <end position="1677"/>
    </location>
</feature>
<evidence type="ECO:0000259" key="3">
    <source>
        <dbReference type="Pfam" id="PF09169"/>
    </source>
</evidence>
<feature type="compositionally biased region" description="Basic and acidic residues" evidence="1">
    <location>
        <begin position="58"/>
        <end position="69"/>
    </location>
</feature>
<proteinExistence type="predicted"/>
<dbReference type="GO" id="GO:0000724">
    <property type="term" value="P:double-strand break repair via homologous recombination"/>
    <property type="evidence" value="ECO:0007669"/>
    <property type="project" value="InterPro"/>
</dbReference>
<dbReference type="InterPro" id="IPR015252">
    <property type="entry name" value="BRCA2_hlx"/>
</dbReference>
<protein>
    <submittedName>
        <fullName evidence="4">BRCA2 oligonucleotide/oligosaccharide-binding domain 1</fullName>
    </submittedName>
</protein>
<feature type="region of interest" description="Disordered" evidence="1">
    <location>
        <begin position="531"/>
        <end position="571"/>
    </location>
</feature>
<dbReference type="SUPFAM" id="SSF50249">
    <property type="entry name" value="Nucleic acid-binding proteins"/>
    <property type="match status" value="2"/>
</dbReference>
<feature type="region of interest" description="Disordered" evidence="1">
    <location>
        <begin position="207"/>
        <end position="237"/>
    </location>
</feature>
<feature type="compositionally biased region" description="Polar residues" evidence="1">
    <location>
        <begin position="1165"/>
        <end position="1179"/>
    </location>
</feature>
<dbReference type="SUPFAM" id="SSF81872">
    <property type="entry name" value="BRCA2 helical domain"/>
    <property type="match status" value="1"/>
</dbReference>
<feature type="region of interest" description="Disordered" evidence="1">
    <location>
        <begin position="1484"/>
        <end position="1515"/>
    </location>
</feature>
<feature type="region of interest" description="Disordered" evidence="1">
    <location>
        <begin position="368"/>
        <end position="407"/>
    </location>
</feature>
<dbReference type="GO" id="GO:0006355">
    <property type="term" value="P:regulation of DNA-templated transcription"/>
    <property type="evidence" value="ECO:0007669"/>
    <property type="project" value="TreeGrafter"/>
</dbReference>
<feature type="region of interest" description="Disordered" evidence="1">
    <location>
        <begin position="1322"/>
        <end position="1353"/>
    </location>
</feature>
<dbReference type="EMBL" id="WSZM01000109">
    <property type="protein sequence ID" value="KAF4042015.1"/>
    <property type="molecule type" value="Genomic_DNA"/>
</dbReference>
<feature type="compositionally biased region" description="Basic and acidic residues" evidence="1">
    <location>
        <begin position="133"/>
        <end position="142"/>
    </location>
</feature>
<feature type="compositionally biased region" description="Polar residues" evidence="1">
    <location>
        <begin position="1246"/>
        <end position="1260"/>
    </location>
</feature>
<reference evidence="4" key="1">
    <citation type="submission" date="2020-04" db="EMBL/GenBank/DDBJ databases">
        <title>Hybrid Assembly of Korean Phytophthora infestans isolates.</title>
        <authorList>
            <person name="Prokchorchik M."/>
            <person name="Lee Y."/>
            <person name="Seo J."/>
            <person name="Cho J.-H."/>
            <person name="Park Y.-E."/>
            <person name="Jang D.-C."/>
            <person name="Im J.-S."/>
            <person name="Choi J.-G."/>
            <person name="Park H.-J."/>
            <person name="Lee G.-B."/>
            <person name="Lee Y.-G."/>
            <person name="Hong S.-Y."/>
            <person name="Cho K."/>
            <person name="Sohn K.H."/>
        </authorList>
    </citation>
    <scope>NUCLEOTIDE SEQUENCE</scope>
    <source>
        <strain evidence="4">KR_1_A1</strain>
    </source>
</reference>
<dbReference type="InterPro" id="IPR015187">
    <property type="entry name" value="BRCA2_OB_1"/>
</dbReference>
<feature type="compositionally biased region" description="Polar residues" evidence="1">
    <location>
        <begin position="697"/>
        <end position="711"/>
    </location>
</feature>
<feature type="compositionally biased region" description="Polar residues" evidence="1">
    <location>
        <begin position="1408"/>
        <end position="1422"/>
    </location>
</feature>
<dbReference type="InterPro" id="IPR012340">
    <property type="entry name" value="NA-bd_OB-fold"/>
</dbReference>
<feature type="compositionally biased region" description="Basic residues" evidence="1">
    <location>
        <begin position="70"/>
        <end position="82"/>
    </location>
</feature>
<dbReference type="PANTHER" id="PTHR11289:SF0">
    <property type="entry name" value="BREAST CANCER TYPE 2 SUSCEPTIBILITY PROTEIN"/>
    <property type="match status" value="1"/>
</dbReference>
<feature type="domain" description="BRCA2 OB1" evidence="2">
    <location>
        <begin position="2248"/>
        <end position="2391"/>
    </location>
</feature>
<dbReference type="Gene3D" id="2.40.50.140">
    <property type="entry name" value="Nucleic acid-binding proteins"/>
    <property type="match status" value="2"/>
</dbReference>
<feature type="compositionally biased region" description="Polar residues" evidence="1">
    <location>
        <begin position="1651"/>
        <end position="1665"/>
    </location>
</feature>
<feature type="region of interest" description="Disordered" evidence="1">
    <location>
        <begin position="855"/>
        <end position="885"/>
    </location>
</feature>
<comment type="caution">
    <text evidence="4">The sequence shown here is derived from an EMBL/GenBank/DDBJ whole genome shotgun (WGS) entry which is preliminary data.</text>
</comment>
<feature type="region of interest" description="Disordered" evidence="1">
    <location>
        <begin position="44"/>
        <end position="168"/>
    </location>
</feature>
<feature type="compositionally biased region" description="Polar residues" evidence="1">
    <location>
        <begin position="104"/>
        <end position="123"/>
    </location>
</feature>
<feature type="region of interest" description="Disordered" evidence="1">
    <location>
        <begin position="2058"/>
        <end position="2084"/>
    </location>
</feature>
<feature type="region of interest" description="Disordered" evidence="1">
    <location>
        <begin position="998"/>
        <end position="1039"/>
    </location>
</feature>
<feature type="compositionally biased region" description="Polar residues" evidence="1">
    <location>
        <begin position="1003"/>
        <end position="1017"/>
    </location>
</feature>
<dbReference type="InterPro" id="IPR015525">
    <property type="entry name" value="BRCA2"/>
</dbReference>
<feature type="region of interest" description="Disordered" evidence="1">
    <location>
        <begin position="1870"/>
        <end position="1938"/>
    </location>
</feature>
<feature type="compositionally biased region" description="Polar residues" evidence="1">
    <location>
        <begin position="373"/>
        <end position="387"/>
    </location>
</feature>
<feature type="region of interest" description="Disordered" evidence="1">
    <location>
        <begin position="287"/>
        <end position="318"/>
    </location>
</feature>
<keyword evidence="5" id="KW-1185">Reference proteome</keyword>
<feature type="region of interest" description="Disordered" evidence="1">
    <location>
        <begin position="774"/>
        <end position="804"/>
    </location>
</feature>
<feature type="domain" description="Breast cancer type 2 susceptibility protein helical" evidence="3">
    <location>
        <begin position="2155"/>
        <end position="2241"/>
    </location>
</feature>
<feature type="compositionally biased region" description="Polar residues" evidence="1">
    <location>
        <begin position="2072"/>
        <end position="2082"/>
    </location>
</feature>
<dbReference type="InterPro" id="IPR036315">
    <property type="entry name" value="BRCA2_hlx_sf"/>
</dbReference>
<feature type="compositionally biased region" description="Polar residues" evidence="1">
    <location>
        <begin position="778"/>
        <end position="792"/>
    </location>
</feature>
<accession>A0A833T8Z2</accession>
<feature type="compositionally biased region" description="Polar residues" evidence="1">
    <location>
        <begin position="1327"/>
        <end position="1341"/>
    </location>
</feature>
<feature type="compositionally biased region" description="Polar residues" evidence="1">
    <location>
        <begin position="211"/>
        <end position="225"/>
    </location>
</feature>
<feature type="region of interest" description="Disordered" evidence="1">
    <location>
        <begin position="1079"/>
        <end position="1110"/>
    </location>
</feature>